<reference evidence="2 3" key="1">
    <citation type="submission" date="2022-05" db="EMBL/GenBank/DDBJ databases">
        <title>S8-45 Sphingomonas ultraviolaceadurans.</title>
        <authorList>
            <person name="Liu Y."/>
        </authorList>
    </citation>
    <scope>NUCLEOTIDE SEQUENCE [LARGE SCALE GENOMIC DNA]</scope>
    <source>
        <strain evidence="2 3">S8-45</strain>
    </source>
</reference>
<name>A0ABY5MYJ1_9SPHN</name>
<proteinExistence type="predicted"/>
<protein>
    <recommendedName>
        <fullName evidence="4">Secreted protein</fullName>
    </recommendedName>
</protein>
<evidence type="ECO:0008006" key="4">
    <source>
        <dbReference type="Google" id="ProtNLM"/>
    </source>
</evidence>
<dbReference type="EMBL" id="CP097253">
    <property type="protein sequence ID" value="UUR07411.1"/>
    <property type="molecule type" value="Genomic_DNA"/>
</dbReference>
<keyword evidence="1" id="KW-0732">Signal</keyword>
<sequence>MLTSLVASALLLVPAPGDAAAPPPPGPPERIELPVIQRDCDRTGDPEEVTVCGRSDRRFRIDPTTLATLRVIEQRNDPANRPRPRAITEGCSGIGPMDACGGNIPVSDMALRAVVLAVKAIRGEELGPLLRQGPSDYDIYKQQLAEAEARKK</sequence>
<evidence type="ECO:0000256" key="1">
    <source>
        <dbReference type="SAM" id="SignalP"/>
    </source>
</evidence>
<evidence type="ECO:0000313" key="3">
    <source>
        <dbReference type="Proteomes" id="UP000831921"/>
    </source>
</evidence>
<feature type="chain" id="PRO_5045818356" description="Secreted protein" evidence="1">
    <location>
        <begin position="20"/>
        <end position="152"/>
    </location>
</feature>
<evidence type="ECO:0000313" key="2">
    <source>
        <dbReference type="EMBL" id="UUR07411.1"/>
    </source>
</evidence>
<feature type="signal peptide" evidence="1">
    <location>
        <begin position="1"/>
        <end position="19"/>
    </location>
</feature>
<organism evidence="2 3">
    <name type="scientific">Sphingomonas glaciei</name>
    <dbReference type="NCBI Taxonomy" id="2938948"/>
    <lineage>
        <taxon>Bacteria</taxon>
        <taxon>Pseudomonadati</taxon>
        <taxon>Pseudomonadota</taxon>
        <taxon>Alphaproteobacteria</taxon>
        <taxon>Sphingomonadales</taxon>
        <taxon>Sphingomonadaceae</taxon>
        <taxon>Sphingomonas</taxon>
    </lineage>
</organism>
<keyword evidence="3" id="KW-1185">Reference proteome</keyword>
<dbReference type="Proteomes" id="UP000831921">
    <property type="component" value="Chromosome"/>
</dbReference>
<accession>A0ABY5MYJ1</accession>
<gene>
    <name evidence="2" type="ORF">M1K48_10730</name>
</gene>
<dbReference type="RefSeq" id="WP_249455106.1">
    <property type="nucleotide sequence ID" value="NZ_CP097253.1"/>
</dbReference>